<evidence type="ECO:0000313" key="1">
    <source>
        <dbReference type="EMBL" id="KAI4314233.1"/>
    </source>
</evidence>
<name>A0ACB9LSJ8_BAUVA</name>
<comment type="caution">
    <text evidence="1">The sequence shown here is derived from an EMBL/GenBank/DDBJ whole genome shotgun (WGS) entry which is preliminary data.</text>
</comment>
<accession>A0ACB9LSJ8</accession>
<sequence length="158" mass="18107">MAWPSFPFRSSTVAPKQCDLFVSFRDVRHQKGSYEKALAKHEQFHGRHTKEKLHGWRNALTKAANLRGFNSLEYRKEADLVEKIAEEVFLNLQNVQLAYEGMLQGEPLPRDEETSQEVLKRSLGKVVKVIKKHANASVSWNFRKGKAPSVDGNVECHF</sequence>
<dbReference type="Proteomes" id="UP000828941">
    <property type="component" value="Chromosome 11"/>
</dbReference>
<organism evidence="1 2">
    <name type="scientific">Bauhinia variegata</name>
    <name type="common">Purple orchid tree</name>
    <name type="synonym">Phanera variegata</name>
    <dbReference type="NCBI Taxonomy" id="167791"/>
    <lineage>
        <taxon>Eukaryota</taxon>
        <taxon>Viridiplantae</taxon>
        <taxon>Streptophyta</taxon>
        <taxon>Embryophyta</taxon>
        <taxon>Tracheophyta</taxon>
        <taxon>Spermatophyta</taxon>
        <taxon>Magnoliopsida</taxon>
        <taxon>eudicotyledons</taxon>
        <taxon>Gunneridae</taxon>
        <taxon>Pentapetalae</taxon>
        <taxon>rosids</taxon>
        <taxon>fabids</taxon>
        <taxon>Fabales</taxon>
        <taxon>Fabaceae</taxon>
        <taxon>Cercidoideae</taxon>
        <taxon>Cercideae</taxon>
        <taxon>Bauhiniinae</taxon>
        <taxon>Bauhinia</taxon>
    </lineage>
</organism>
<proteinExistence type="predicted"/>
<gene>
    <name evidence="1" type="ORF">L6164_027164</name>
</gene>
<reference evidence="1 2" key="1">
    <citation type="journal article" date="2022" name="DNA Res.">
        <title>Chromosomal-level genome assembly of the orchid tree Bauhinia variegata (Leguminosae; Cercidoideae) supports the allotetraploid origin hypothesis of Bauhinia.</title>
        <authorList>
            <person name="Zhong Y."/>
            <person name="Chen Y."/>
            <person name="Zheng D."/>
            <person name="Pang J."/>
            <person name="Liu Y."/>
            <person name="Luo S."/>
            <person name="Meng S."/>
            <person name="Qian L."/>
            <person name="Wei D."/>
            <person name="Dai S."/>
            <person name="Zhou R."/>
        </authorList>
    </citation>
    <scope>NUCLEOTIDE SEQUENCE [LARGE SCALE GENOMIC DNA]</scope>
    <source>
        <strain evidence="1">BV-YZ2020</strain>
    </source>
</reference>
<dbReference type="EMBL" id="CM039436">
    <property type="protein sequence ID" value="KAI4314233.1"/>
    <property type="molecule type" value="Genomic_DNA"/>
</dbReference>
<protein>
    <submittedName>
        <fullName evidence="1">Uncharacterized protein</fullName>
    </submittedName>
</protein>
<keyword evidence="2" id="KW-1185">Reference proteome</keyword>
<evidence type="ECO:0000313" key="2">
    <source>
        <dbReference type="Proteomes" id="UP000828941"/>
    </source>
</evidence>